<sequence length="665" mass="75031">VEYLHNLATKLYQILIKKKNDGTKKDGDGKEKEGKEKEKVTKENKFSDPFFSTEIRPGKNLSCLRKKGSSKNVKKGAKKASDKKFTFVPVDLLPLEGEEKGDVFYDTRGEPVGNKGDYTLNKCRVTRSGWILLPTVSPELVEFDQLFPDYTMEDVQVDNDQMDDDTCHDSDMPESTPADEGYPPSSGCTDTPGSEDPCSQTPGCEDPLSQGTDEGLGSLPCTPQESESQAGSVTNTPMEVPSGPQLGEITRCSVSVPDTPTEDNAIGDSNHDLDGIENIPIDDADVAPKPRRSTRQALKVCQIRESESPTEQEETDLQEEVREEVVAVKRAIQKKNTCRIPSKLKEKNKNENIFPASEFCARTFFSMDQRFKKNCTVSLGVPAFQSNSALFKKFMKLADTLKASNREKKKRRRNNEADADSDIGDIDVEDTENMLEPDTDNDIEAPHLDLGDIVIRKGSSAQMPVNENPSLQMLVDNENPIVDEGEPVSIEPTDMDMDDNIPYYDKPGDSFNDVDDDDIDDDDSYFKQAAILQVNVYKEDLLQYVQTSDIMERYYEWEDIMMPFIEELNKRRSFDINLYGSHILNAFDDTNRKQTITFRNFCKNKEKYEIHRYFMALLPLVNVGNVSIELDKRSDGSEDILVTLLSRKMHHIELEEFGHTNGEHS</sequence>
<feature type="compositionally biased region" description="Polar residues" evidence="1">
    <location>
        <begin position="221"/>
        <end position="237"/>
    </location>
</feature>
<dbReference type="EMBL" id="BMAV01019396">
    <property type="protein sequence ID" value="GFY72361.1"/>
    <property type="molecule type" value="Genomic_DNA"/>
</dbReference>
<accession>A0A8X6YK10</accession>
<dbReference type="AlphaFoldDB" id="A0A8X6YK10"/>
<keyword evidence="4" id="KW-1185">Reference proteome</keyword>
<reference evidence="3" key="1">
    <citation type="submission" date="2020-08" db="EMBL/GenBank/DDBJ databases">
        <title>Multicomponent nature underlies the extraordinary mechanical properties of spider dragline silk.</title>
        <authorList>
            <person name="Kono N."/>
            <person name="Nakamura H."/>
            <person name="Mori M."/>
            <person name="Yoshida Y."/>
            <person name="Ohtoshi R."/>
            <person name="Malay A.D."/>
            <person name="Moran D.A.P."/>
            <person name="Tomita M."/>
            <person name="Numata K."/>
            <person name="Arakawa K."/>
        </authorList>
    </citation>
    <scope>NUCLEOTIDE SEQUENCE</scope>
</reference>
<evidence type="ECO:0000256" key="1">
    <source>
        <dbReference type="SAM" id="MobiDB-lite"/>
    </source>
</evidence>
<evidence type="ECO:0000259" key="2">
    <source>
        <dbReference type="Pfam" id="PF16858"/>
    </source>
</evidence>
<dbReference type="PANTHER" id="PTHR14324:SF3">
    <property type="entry name" value="CONDENSIN-2 COMPLEX SUBUNIT H2"/>
    <property type="match status" value="1"/>
</dbReference>
<organism evidence="3 4">
    <name type="scientific">Trichonephila inaurata madagascariensis</name>
    <dbReference type="NCBI Taxonomy" id="2747483"/>
    <lineage>
        <taxon>Eukaryota</taxon>
        <taxon>Metazoa</taxon>
        <taxon>Ecdysozoa</taxon>
        <taxon>Arthropoda</taxon>
        <taxon>Chelicerata</taxon>
        <taxon>Arachnida</taxon>
        <taxon>Araneae</taxon>
        <taxon>Araneomorphae</taxon>
        <taxon>Entelegynae</taxon>
        <taxon>Araneoidea</taxon>
        <taxon>Nephilidae</taxon>
        <taxon>Trichonephila</taxon>
        <taxon>Trichonephila inaurata</taxon>
    </lineage>
</organism>
<dbReference type="PANTHER" id="PTHR14324">
    <property type="entry name" value="CONDENSIN-2 COMPLEX SUBUNIT H2"/>
    <property type="match status" value="1"/>
</dbReference>
<comment type="caution">
    <text evidence="3">The sequence shown here is derived from an EMBL/GenBank/DDBJ whole genome shotgun (WGS) entry which is preliminary data.</text>
</comment>
<feature type="non-terminal residue" evidence="3">
    <location>
        <position position="1"/>
    </location>
</feature>
<evidence type="ECO:0000313" key="3">
    <source>
        <dbReference type="EMBL" id="GFY72361.1"/>
    </source>
</evidence>
<protein>
    <submittedName>
        <fullName evidence="3">CNDH2_C domain-containing protein</fullName>
    </submittedName>
</protein>
<dbReference type="Proteomes" id="UP000886998">
    <property type="component" value="Unassembled WGS sequence"/>
</dbReference>
<feature type="compositionally biased region" description="Polar residues" evidence="1">
    <location>
        <begin position="186"/>
        <end position="202"/>
    </location>
</feature>
<feature type="region of interest" description="Disordered" evidence="1">
    <location>
        <begin position="20"/>
        <end position="44"/>
    </location>
</feature>
<dbReference type="InterPro" id="IPR031737">
    <property type="entry name" value="CNDH2_C"/>
</dbReference>
<dbReference type="GO" id="GO:0051306">
    <property type="term" value="P:mitotic sister chromatid separation"/>
    <property type="evidence" value="ECO:0007669"/>
    <property type="project" value="TreeGrafter"/>
</dbReference>
<dbReference type="GO" id="GO:0000796">
    <property type="term" value="C:condensin complex"/>
    <property type="evidence" value="ECO:0007669"/>
    <property type="project" value="TreeGrafter"/>
</dbReference>
<proteinExistence type="predicted"/>
<dbReference type="OrthoDB" id="6498393at2759"/>
<dbReference type="Pfam" id="PF16858">
    <property type="entry name" value="CNDH2_C"/>
    <property type="match status" value="1"/>
</dbReference>
<evidence type="ECO:0000313" key="4">
    <source>
        <dbReference type="Proteomes" id="UP000886998"/>
    </source>
</evidence>
<dbReference type="GO" id="GO:0003682">
    <property type="term" value="F:chromatin binding"/>
    <property type="evidence" value="ECO:0007669"/>
    <property type="project" value="TreeGrafter"/>
</dbReference>
<name>A0A8X6YK10_9ARAC</name>
<dbReference type="GO" id="GO:0005634">
    <property type="term" value="C:nucleus"/>
    <property type="evidence" value="ECO:0007669"/>
    <property type="project" value="TreeGrafter"/>
</dbReference>
<dbReference type="InterPro" id="IPR031739">
    <property type="entry name" value="Ncaph2"/>
</dbReference>
<feature type="domain" description="Condensin-2 complex subunit H2 C-terminal" evidence="2">
    <location>
        <begin position="533"/>
        <end position="653"/>
    </location>
</feature>
<dbReference type="GO" id="GO:0010032">
    <property type="term" value="P:meiotic chromosome condensation"/>
    <property type="evidence" value="ECO:0007669"/>
    <property type="project" value="TreeGrafter"/>
</dbReference>
<gene>
    <name evidence="3" type="primary">AVEN_89362_1</name>
    <name evidence="3" type="ORF">TNIN_111981</name>
</gene>
<feature type="region of interest" description="Disordered" evidence="1">
    <location>
        <begin position="160"/>
        <end position="294"/>
    </location>
</feature>